<keyword evidence="2" id="KW-1185">Reference proteome</keyword>
<sequence>MHRLARLGVQLVDSTKGGVMVHNGFELSFAMNVNSKQDLDPILVEFKESVLKKFVEAFFQGGDEALDLRLPNHGPWTHPRGVGPGRDSFLKPVSQGIEVDLKKTDVVKNWSIPLSPVVIQSFLGLAGYYRRWLEILKDYGLSILYHPGKANVVTDALSWLSMNIVAHIEDGGVTVHNGSKLSFVLDVKAKRGFDLLLVELKKMVLKMSVEAFSQGGDGVLRYQVCLRVLNFDDLKDQILSEAHSSRYSIHSGASKIYCDLREVYW</sequence>
<organism evidence="1 2">
    <name type="scientific">Solanum verrucosum</name>
    <dbReference type="NCBI Taxonomy" id="315347"/>
    <lineage>
        <taxon>Eukaryota</taxon>
        <taxon>Viridiplantae</taxon>
        <taxon>Streptophyta</taxon>
        <taxon>Embryophyta</taxon>
        <taxon>Tracheophyta</taxon>
        <taxon>Spermatophyta</taxon>
        <taxon>Magnoliopsida</taxon>
        <taxon>eudicotyledons</taxon>
        <taxon>Gunneridae</taxon>
        <taxon>Pentapetalae</taxon>
        <taxon>asterids</taxon>
        <taxon>lamiids</taxon>
        <taxon>Solanales</taxon>
        <taxon>Solanaceae</taxon>
        <taxon>Solanoideae</taxon>
        <taxon>Solaneae</taxon>
        <taxon>Solanum</taxon>
    </lineage>
</organism>
<protein>
    <submittedName>
        <fullName evidence="1">Uncharacterized protein</fullName>
    </submittedName>
</protein>
<accession>A0AAF0QDT0</accession>
<dbReference type="EMBL" id="CP133614">
    <property type="protein sequence ID" value="WMV18671.1"/>
    <property type="molecule type" value="Genomic_DNA"/>
</dbReference>
<dbReference type="SUPFAM" id="SSF56672">
    <property type="entry name" value="DNA/RNA polymerases"/>
    <property type="match status" value="1"/>
</dbReference>
<evidence type="ECO:0000313" key="1">
    <source>
        <dbReference type="EMBL" id="WMV18671.1"/>
    </source>
</evidence>
<dbReference type="AlphaFoldDB" id="A0AAF0QDT0"/>
<dbReference type="InterPro" id="IPR043502">
    <property type="entry name" value="DNA/RNA_pol_sf"/>
</dbReference>
<name>A0AAF0QDT0_SOLVR</name>
<dbReference type="Proteomes" id="UP001234989">
    <property type="component" value="Chromosome 3"/>
</dbReference>
<gene>
    <name evidence="1" type="ORF">MTR67_012056</name>
</gene>
<reference evidence="1" key="1">
    <citation type="submission" date="2023-08" db="EMBL/GenBank/DDBJ databases">
        <title>A de novo genome assembly of Solanum verrucosum Schlechtendal, a Mexican diploid species geographically isolated from the other diploid A-genome species in potato relatives.</title>
        <authorList>
            <person name="Hosaka K."/>
        </authorList>
    </citation>
    <scope>NUCLEOTIDE SEQUENCE</scope>
    <source>
        <tissue evidence="1">Young leaves</tissue>
    </source>
</reference>
<proteinExistence type="predicted"/>
<evidence type="ECO:0000313" key="2">
    <source>
        <dbReference type="Proteomes" id="UP001234989"/>
    </source>
</evidence>